<dbReference type="PANTHER" id="PTHR42718:SF9">
    <property type="entry name" value="MAJOR FACILITATOR SUPERFAMILY MULTIDRUG TRANSPORTER MFSC"/>
    <property type="match status" value="1"/>
</dbReference>
<feature type="non-terminal residue" evidence="8">
    <location>
        <position position="443"/>
    </location>
</feature>
<feature type="transmembrane region" description="Helical" evidence="6">
    <location>
        <begin position="37"/>
        <end position="65"/>
    </location>
</feature>
<feature type="transmembrane region" description="Helical" evidence="6">
    <location>
        <begin position="236"/>
        <end position="256"/>
    </location>
</feature>
<feature type="transmembrane region" description="Helical" evidence="6">
    <location>
        <begin position="196"/>
        <end position="216"/>
    </location>
</feature>
<accession>A0A1Y2LH71</accession>
<sequence length="443" mass="47779">MIDENTPLLHDDVESLQLPRPAYKAKEGLENVRMKDWILIAIISCSGFLNIFTAQSTILMLPAIGSTYSIPIHRQQLITSSYNIASGSLILLWARVADVYGSGLIFIVGSVIFTITSASLPVAPNEATLYVFRALQGMGTAAAMPSSIGILVATFPAGKRRNYALVLYNSISQLGSVLGNITGGVIGGYLSWHWVFWFAAIIGATVTVVAVQTIPWKGLRPKAPLAEVEKTLSVDWLGGLLVTASLTLLLVTVSSGASWTDVQTLLQLIAGLVLGYFFIRRQRKLEASCTQSPLFRLSLLSSSGLSPALFTYACFHASFNAFLVYASLFYQQYLGLSVLQTTLRFIPSGLSCCLIALFVGPALSRIPGFYLLIGAIFANITSALLFTLPISPSTSYWAYGFPAMCLTISIEFQAPVLSLFVVKCLDQNNQAIGGGLLQTSNNL</sequence>
<evidence type="ECO:0000259" key="7">
    <source>
        <dbReference type="PROSITE" id="PS50850"/>
    </source>
</evidence>
<evidence type="ECO:0000256" key="6">
    <source>
        <dbReference type="SAM" id="Phobius"/>
    </source>
</evidence>
<dbReference type="InterPro" id="IPR036259">
    <property type="entry name" value="MFS_trans_sf"/>
</dbReference>
<dbReference type="Gene3D" id="1.20.1720.10">
    <property type="entry name" value="Multidrug resistance protein D"/>
    <property type="match status" value="1"/>
</dbReference>
<evidence type="ECO:0000256" key="4">
    <source>
        <dbReference type="ARBA" id="ARBA00022989"/>
    </source>
</evidence>
<feature type="transmembrane region" description="Helical" evidence="6">
    <location>
        <begin position="396"/>
        <end position="422"/>
    </location>
</feature>
<feature type="transmembrane region" description="Helical" evidence="6">
    <location>
        <begin position="130"/>
        <end position="153"/>
    </location>
</feature>
<reference evidence="8 9" key="1">
    <citation type="journal article" date="2017" name="Genome Announc.">
        <title>Genome sequence of the saprophytic ascomycete Epicoccum nigrum ICMP 19927 strain isolated from New Zealand.</title>
        <authorList>
            <person name="Fokin M."/>
            <person name="Fleetwood D."/>
            <person name="Weir B.S."/>
            <person name="Villas-Boas S.G."/>
        </authorList>
    </citation>
    <scope>NUCLEOTIDE SEQUENCE [LARGE SCALE GENOMIC DNA]</scope>
    <source>
        <strain evidence="8 9">ICMP 19927</strain>
    </source>
</reference>
<dbReference type="InterPro" id="IPR020846">
    <property type="entry name" value="MFS_dom"/>
</dbReference>
<dbReference type="Gene3D" id="1.20.1250.20">
    <property type="entry name" value="MFS general substrate transporter like domains"/>
    <property type="match status" value="1"/>
</dbReference>
<feature type="transmembrane region" description="Helical" evidence="6">
    <location>
        <begin position="103"/>
        <end position="124"/>
    </location>
</feature>
<keyword evidence="5 6" id="KW-0472">Membrane</keyword>
<gene>
    <name evidence="8" type="ORF">B5807_12148</name>
</gene>
<dbReference type="AlphaFoldDB" id="A0A1Y2LH71"/>
<feature type="transmembrane region" description="Helical" evidence="6">
    <location>
        <begin position="77"/>
        <end position="96"/>
    </location>
</feature>
<evidence type="ECO:0000256" key="5">
    <source>
        <dbReference type="ARBA" id="ARBA00023136"/>
    </source>
</evidence>
<dbReference type="PROSITE" id="PS50850">
    <property type="entry name" value="MFS"/>
    <property type="match status" value="1"/>
</dbReference>
<dbReference type="GO" id="GO:0022857">
    <property type="term" value="F:transmembrane transporter activity"/>
    <property type="evidence" value="ECO:0007669"/>
    <property type="project" value="InterPro"/>
</dbReference>
<evidence type="ECO:0000313" key="8">
    <source>
        <dbReference type="EMBL" id="OSS43231.1"/>
    </source>
</evidence>
<comment type="subcellular location">
    <subcellularLocation>
        <location evidence="1">Membrane</location>
        <topology evidence="1">Multi-pass membrane protein</topology>
    </subcellularLocation>
</comment>
<dbReference type="Proteomes" id="UP000193240">
    <property type="component" value="Unassembled WGS sequence"/>
</dbReference>
<proteinExistence type="predicted"/>
<dbReference type="SUPFAM" id="SSF103473">
    <property type="entry name" value="MFS general substrate transporter"/>
    <property type="match status" value="1"/>
</dbReference>
<keyword evidence="3 6" id="KW-0812">Transmembrane</keyword>
<dbReference type="Pfam" id="PF07690">
    <property type="entry name" value="MFS_1"/>
    <property type="match status" value="1"/>
</dbReference>
<protein>
    <recommendedName>
        <fullName evidence="7">Major facilitator superfamily (MFS) profile domain-containing protein</fullName>
    </recommendedName>
</protein>
<dbReference type="EMBL" id="KZ107889">
    <property type="protein sequence ID" value="OSS43231.1"/>
    <property type="molecule type" value="Genomic_DNA"/>
</dbReference>
<feature type="transmembrane region" description="Helical" evidence="6">
    <location>
        <begin position="165"/>
        <end position="190"/>
    </location>
</feature>
<dbReference type="OMA" id="DITSWHA"/>
<feature type="transmembrane region" description="Helical" evidence="6">
    <location>
        <begin position="299"/>
        <end position="325"/>
    </location>
</feature>
<dbReference type="GO" id="GO:0016020">
    <property type="term" value="C:membrane"/>
    <property type="evidence" value="ECO:0007669"/>
    <property type="project" value="UniProtKB-SubCell"/>
</dbReference>
<dbReference type="InParanoid" id="A0A1Y2LH71"/>
<keyword evidence="4 6" id="KW-1133">Transmembrane helix</keyword>
<evidence type="ECO:0000313" key="9">
    <source>
        <dbReference type="Proteomes" id="UP000193240"/>
    </source>
</evidence>
<dbReference type="PANTHER" id="PTHR42718">
    <property type="entry name" value="MAJOR FACILITATOR SUPERFAMILY MULTIDRUG TRANSPORTER MFSC"/>
    <property type="match status" value="1"/>
</dbReference>
<feature type="transmembrane region" description="Helical" evidence="6">
    <location>
        <begin position="262"/>
        <end position="279"/>
    </location>
</feature>
<keyword evidence="9" id="KW-1185">Reference proteome</keyword>
<feature type="transmembrane region" description="Helical" evidence="6">
    <location>
        <begin position="370"/>
        <end position="390"/>
    </location>
</feature>
<evidence type="ECO:0000256" key="2">
    <source>
        <dbReference type="ARBA" id="ARBA00022448"/>
    </source>
</evidence>
<evidence type="ECO:0000256" key="3">
    <source>
        <dbReference type="ARBA" id="ARBA00022692"/>
    </source>
</evidence>
<keyword evidence="2" id="KW-0813">Transport</keyword>
<name>A0A1Y2LH71_EPING</name>
<feature type="domain" description="Major facilitator superfamily (MFS) profile" evidence="7">
    <location>
        <begin position="39"/>
        <end position="443"/>
    </location>
</feature>
<evidence type="ECO:0000256" key="1">
    <source>
        <dbReference type="ARBA" id="ARBA00004141"/>
    </source>
</evidence>
<dbReference type="InterPro" id="IPR011701">
    <property type="entry name" value="MFS"/>
</dbReference>
<dbReference type="STRING" id="105696.A0A1Y2LH71"/>
<organism evidence="8 9">
    <name type="scientific">Epicoccum nigrum</name>
    <name type="common">Soil fungus</name>
    <name type="synonym">Epicoccum purpurascens</name>
    <dbReference type="NCBI Taxonomy" id="105696"/>
    <lineage>
        <taxon>Eukaryota</taxon>
        <taxon>Fungi</taxon>
        <taxon>Dikarya</taxon>
        <taxon>Ascomycota</taxon>
        <taxon>Pezizomycotina</taxon>
        <taxon>Dothideomycetes</taxon>
        <taxon>Pleosporomycetidae</taxon>
        <taxon>Pleosporales</taxon>
        <taxon>Pleosporineae</taxon>
        <taxon>Didymellaceae</taxon>
        <taxon>Epicoccum</taxon>
    </lineage>
</organism>
<feature type="transmembrane region" description="Helical" evidence="6">
    <location>
        <begin position="345"/>
        <end position="363"/>
    </location>
</feature>